<feature type="region of interest" description="Disordered" evidence="1">
    <location>
        <begin position="96"/>
        <end position="159"/>
    </location>
</feature>
<dbReference type="OrthoDB" id="10489612at2759"/>
<protein>
    <submittedName>
        <fullName evidence="2">10981_t:CDS:1</fullName>
    </submittedName>
</protein>
<name>A0A9N9JDL2_9GLOM</name>
<accession>A0A9N9JDL2</accession>
<dbReference type="EMBL" id="CAJVPZ010048504">
    <property type="protein sequence ID" value="CAG8774233.1"/>
    <property type="molecule type" value="Genomic_DNA"/>
</dbReference>
<feature type="non-terminal residue" evidence="2">
    <location>
        <position position="1"/>
    </location>
</feature>
<sequence length="175" mass="19892">QRGYNPLTSNYLMLEINCAFDARKSKHSSVPTAIENKAILSVCSELYKGNDMIHIIASDIAWNNVSSGNKNNTPEQTTDNRKKCNQDLLNFEDRCRNKKPNKTSVQTPITEIEQNNNTTYETCENESDGKSENNTEKENESKCSEIQNETEKNTNQRAEKLKSVLRNAKNSKLNI</sequence>
<evidence type="ECO:0000313" key="2">
    <source>
        <dbReference type="EMBL" id="CAG8774233.1"/>
    </source>
</evidence>
<evidence type="ECO:0000313" key="3">
    <source>
        <dbReference type="Proteomes" id="UP000789396"/>
    </source>
</evidence>
<gene>
    <name evidence="2" type="ORF">RFULGI_LOCUS15297</name>
</gene>
<dbReference type="Proteomes" id="UP000789396">
    <property type="component" value="Unassembled WGS sequence"/>
</dbReference>
<feature type="compositionally biased region" description="Low complexity" evidence="1">
    <location>
        <begin position="113"/>
        <end position="122"/>
    </location>
</feature>
<keyword evidence="3" id="KW-1185">Reference proteome</keyword>
<dbReference type="AlphaFoldDB" id="A0A9N9JDL2"/>
<proteinExistence type="predicted"/>
<organism evidence="2 3">
    <name type="scientific">Racocetra fulgida</name>
    <dbReference type="NCBI Taxonomy" id="60492"/>
    <lineage>
        <taxon>Eukaryota</taxon>
        <taxon>Fungi</taxon>
        <taxon>Fungi incertae sedis</taxon>
        <taxon>Mucoromycota</taxon>
        <taxon>Glomeromycotina</taxon>
        <taxon>Glomeromycetes</taxon>
        <taxon>Diversisporales</taxon>
        <taxon>Gigasporaceae</taxon>
        <taxon>Racocetra</taxon>
    </lineage>
</organism>
<feature type="non-terminal residue" evidence="2">
    <location>
        <position position="175"/>
    </location>
</feature>
<evidence type="ECO:0000256" key="1">
    <source>
        <dbReference type="SAM" id="MobiDB-lite"/>
    </source>
</evidence>
<feature type="compositionally biased region" description="Basic and acidic residues" evidence="1">
    <location>
        <begin position="127"/>
        <end position="159"/>
    </location>
</feature>
<comment type="caution">
    <text evidence="2">The sequence shown here is derived from an EMBL/GenBank/DDBJ whole genome shotgun (WGS) entry which is preliminary data.</text>
</comment>
<reference evidence="2" key="1">
    <citation type="submission" date="2021-06" db="EMBL/GenBank/DDBJ databases">
        <authorList>
            <person name="Kallberg Y."/>
            <person name="Tangrot J."/>
            <person name="Rosling A."/>
        </authorList>
    </citation>
    <scope>NUCLEOTIDE SEQUENCE</scope>
    <source>
        <strain evidence="2">IN212</strain>
    </source>
</reference>